<reference evidence="2 3" key="1">
    <citation type="journal article" date="2020" name="Genome Biol. Evol.">
        <title>Rhizobium dioscoreae sp. nov., a plant growth-promoting bacterium isolated from yam (Dioscorea species).</title>
        <authorList>
            <person name="Ouyabe M."/>
            <person name="Tanaka N."/>
            <person name="Shiwa Y."/>
            <person name="Fujita N."/>
            <person name="Kikuno H."/>
            <person name="Babil P."/>
            <person name="Shiwachi H."/>
        </authorList>
    </citation>
    <scope>NUCLEOTIDE SEQUENCE [LARGE SCALE GENOMIC DNA]</scope>
    <source>
        <strain evidence="2 3">S-93</strain>
    </source>
</reference>
<comment type="caution">
    <text evidence="2">The sequence shown here is derived from an EMBL/GenBank/DDBJ whole genome shotgun (WGS) entry which is preliminary data.</text>
</comment>
<feature type="transmembrane region" description="Helical" evidence="1">
    <location>
        <begin position="64"/>
        <end position="85"/>
    </location>
</feature>
<keyword evidence="1" id="KW-0472">Membrane</keyword>
<dbReference type="InterPro" id="IPR007136">
    <property type="entry name" value="DUF347"/>
</dbReference>
<evidence type="ECO:0000256" key="1">
    <source>
        <dbReference type="SAM" id="Phobius"/>
    </source>
</evidence>
<organism evidence="2 3">
    <name type="scientific">Rhizobium dioscoreae</name>
    <dbReference type="NCBI Taxonomy" id="2653122"/>
    <lineage>
        <taxon>Bacteria</taxon>
        <taxon>Pseudomonadati</taxon>
        <taxon>Pseudomonadota</taxon>
        <taxon>Alphaproteobacteria</taxon>
        <taxon>Hyphomicrobiales</taxon>
        <taxon>Rhizobiaceae</taxon>
        <taxon>Rhizobium/Agrobacterium group</taxon>
        <taxon>Rhizobium</taxon>
    </lineage>
</organism>
<feature type="transmembrane region" description="Helical" evidence="1">
    <location>
        <begin position="33"/>
        <end position="52"/>
    </location>
</feature>
<keyword evidence="1" id="KW-1133">Transmembrane helix</keyword>
<feature type="transmembrane region" description="Helical" evidence="1">
    <location>
        <begin position="91"/>
        <end position="109"/>
    </location>
</feature>
<dbReference type="Proteomes" id="UP000390335">
    <property type="component" value="Unassembled WGS sequence"/>
</dbReference>
<sequence>MHTLPKLNARYWLTLVPASTFGTNTGDVMSDGLGLGHVTGLPWIIGALLLVFMAEHASPRKTALFFWAAIIIIRAGAPTIGDAFHDHKIDFSISAAVVLGFYVVSVLLYRAYWLRSGATSVGVNPMYWITMVGGCTGHDRGRRSIIQTWFHADRYRRRALCPGRACNDPLEAGRQTKRGNTLLDDTSPYSHWRPGAGDALAHKVDLIPSTLLTGVIFVGMLIYFYVIETDNSARVSQDAPA</sequence>
<proteinExistence type="predicted"/>
<dbReference type="Pfam" id="PF03988">
    <property type="entry name" value="DUF347"/>
    <property type="match status" value="1"/>
</dbReference>
<evidence type="ECO:0000313" key="2">
    <source>
        <dbReference type="EMBL" id="GES52117.1"/>
    </source>
</evidence>
<accession>A0ABQ0Z9Z6</accession>
<name>A0ABQ0Z9Z6_9HYPH</name>
<dbReference type="EMBL" id="BLAJ01000006">
    <property type="protein sequence ID" value="GES52117.1"/>
    <property type="molecule type" value="Genomic_DNA"/>
</dbReference>
<keyword evidence="1" id="KW-0812">Transmembrane</keyword>
<keyword evidence="3" id="KW-1185">Reference proteome</keyword>
<protein>
    <submittedName>
        <fullName evidence="2">Uncharacterized protein</fullName>
    </submittedName>
</protein>
<gene>
    <name evidence="2" type="ORF">RsS93_47310</name>
</gene>
<evidence type="ECO:0000313" key="3">
    <source>
        <dbReference type="Proteomes" id="UP000390335"/>
    </source>
</evidence>
<feature type="transmembrane region" description="Helical" evidence="1">
    <location>
        <begin position="206"/>
        <end position="226"/>
    </location>
</feature>
<dbReference type="RefSeq" id="WP_162748806.1">
    <property type="nucleotide sequence ID" value="NZ_BLAJ01000006.1"/>
</dbReference>